<accession>A0A7G9R248</accession>
<keyword evidence="1" id="KW-1133">Transmembrane helix</keyword>
<keyword evidence="1" id="KW-0472">Membrane</keyword>
<proteinExistence type="predicted"/>
<keyword evidence="3" id="KW-1185">Reference proteome</keyword>
<keyword evidence="1" id="KW-0812">Transmembrane</keyword>
<dbReference type="AlphaFoldDB" id="A0A7G9R248"/>
<dbReference type="RefSeq" id="WP_166101714.1">
    <property type="nucleotide sequence ID" value="NZ_BMMY01000004.1"/>
</dbReference>
<protein>
    <submittedName>
        <fullName evidence="2">Uncharacterized protein</fullName>
    </submittedName>
</protein>
<sequence>MIALALSGIWKVLAAGLLFGAGLPTVFALGVRSLALAEGGEAEATPGTRPHPSARVLGIACLAVVLLAVALGIAFIVASGLGKELSFGHGYPTFADKE</sequence>
<dbReference type="EMBL" id="CP060712">
    <property type="protein sequence ID" value="QNN49673.1"/>
    <property type="molecule type" value="Genomic_DNA"/>
</dbReference>
<dbReference type="Proteomes" id="UP000515976">
    <property type="component" value="Chromosome"/>
</dbReference>
<organism evidence="2 3">
    <name type="scientific">Phycicoccus endophyticus</name>
    <dbReference type="NCBI Taxonomy" id="1690220"/>
    <lineage>
        <taxon>Bacteria</taxon>
        <taxon>Bacillati</taxon>
        <taxon>Actinomycetota</taxon>
        <taxon>Actinomycetes</taxon>
        <taxon>Micrococcales</taxon>
        <taxon>Intrasporangiaceae</taxon>
        <taxon>Phycicoccus</taxon>
    </lineage>
</organism>
<evidence type="ECO:0000313" key="3">
    <source>
        <dbReference type="Proteomes" id="UP000515976"/>
    </source>
</evidence>
<feature type="transmembrane region" description="Helical" evidence="1">
    <location>
        <begin position="56"/>
        <end position="78"/>
    </location>
</feature>
<evidence type="ECO:0000313" key="2">
    <source>
        <dbReference type="EMBL" id="QNN49673.1"/>
    </source>
</evidence>
<evidence type="ECO:0000256" key="1">
    <source>
        <dbReference type="SAM" id="Phobius"/>
    </source>
</evidence>
<name>A0A7G9R248_9MICO</name>
<dbReference type="KEGG" id="pei:H9L10_00705"/>
<reference evidence="2 3" key="1">
    <citation type="submission" date="2020-08" db="EMBL/GenBank/DDBJ databases">
        <title>Genome sequence of Phycicoccus endophyticus JCM 31784T.</title>
        <authorList>
            <person name="Hyun D.-W."/>
            <person name="Bae J.-W."/>
        </authorList>
    </citation>
    <scope>NUCLEOTIDE SEQUENCE [LARGE SCALE GENOMIC DNA]</scope>
    <source>
        <strain evidence="2 3">JCM 31784</strain>
    </source>
</reference>
<gene>
    <name evidence="2" type="ORF">H9L10_00705</name>
</gene>